<dbReference type="Pfam" id="PF13306">
    <property type="entry name" value="LRR_5"/>
    <property type="match status" value="3"/>
</dbReference>
<dbReference type="AlphaFoldDB" id="A0AAW5CKW6"/>
<dbReference type="EMBL" id="JAKNDE010000032">
    <property type="protein sequence ID" value="MCG5035147.1"/>
    <property type="molecule type" value="Genomic_DNA"/>
</dbReference>
<organism evidence="1 2">
    <name type="scientific">Blautia massiliensis</name>
    <name type="common">ex Durand et al. 2017</name>
    <dbReference type="NCBI Taxonomy" id="1737424"/>
    <lineage>
        <taxon>Bacteria</taxon>
        <taxon>Bacillati</taxon>
        <taxon>Bacillota</taxon>
        <taxon>Clostridia</taxon>
        <taxon>Lachnospirales</taxon>
        <taxon>Lachnospiraceae</taxon>
        <taxon>Blautia</taxon>
    </lineage>
</organism>
<dbReference type="InterPro" id="IPR032675">
    <property type="entry name" value="LRR_dom_sf"/>
</dbReference>
<sequence length="595" mass="67442">MNKNNYEWVTIGGAKFYTNGTICTDIEVMNEAKTISFIFPKFRIDREKCKKVFSSVENLIIERNVLSIIIPNKMLPNVKNVESKSSNFMTGKYLIEKAGMRLLNAFVQDEETAIDFTQFNRIEGYAFEGCKTKNAIGLNEMKISMIQDTAFEDSGFLDQPFIGGIKCLGPFIIDIDETADEIILPKNNVRFCVPKKPKERVRVPNVNAFAAMRKLPKKVIIEDKKINYDDALLYNFCSRDIEELESRVPRYKTVDGILYSADMKTLIICPTGKTGTVVIPDGVTRIRKSAFSRSKISKVIFPDSMVSLQNEAFYGCEYLTEIDFGHGIEQIGGNGNQHIFSGCSMKKLVFPPQVKEIGINAFFSCGELKEVIFNEGLETIQRGAFRGCPRLTEIHLPTSIKKVGPEAFLCEVLREGIQDINVNMSTIPEDFGRAFIHPGNMQTPRCINVHIDNKDGIFDFVLPDCTSAVAPGYSEIVSACNLMAGREYDKKIRRLKSAFMYASNSRFKCVDAFKTYKKTKNESAKEYLSDYQKRTAEAIAMELTEKDFVDFLRLDFINLGYDKGIVKRLQEQNWNIALAYMLEEGREENNDALVI</sequence>
<evidence type="ECO:0000313" key="2">
    <source>
        <dbReference type="Proteomes" id="UP001200089"/>
    </source>
</evidence>
<dbReference type="Gene3D" id="3.80.10.10">
    <property type="entry name" value="Ribonuclease Inhibitor"/>
    <property type="match status" value="1"/>
</dbReference>
<proteinExistence type="predicted"/>
<dbReference type="SUPFAM" id="SSF52058">
    <property type="entry name" value="L domain-like"/>
    <property type="match status" value="1"/>
</dbReference>
<dbReference type="Proteomes" id="UP001200089">
    <property type="component" value="Unassembled WGS sequence"/>
</dbReference>
<evidence type="ECO:0000313" key="1">
    <source>
        <dbReference type="EMBL" id="MCG5035147.1"/>
    </source>
</evidence>
<protein>
    <submittedName>
        <fullName evidence="1">Leucine-rich repeat domain-containing protein</fullName>
    </submittedName>
</protein>
<gene>
    <name evidence="1" type="ORF">L0P48_16275</name>
</gene>
<dbReference type="InterPro" id="IPR026906">
    <property type="entry name" value="LRR_5"/>
</dbReference>
<reference evidence="1" key="1">
    <citation type="submission" date="2022-01" db="EMBL/GenBank/DDBJ databases">
        <title>Collection of gut derived symbiotic bacterial strains cultured from healthy donors.</title>
        <authorList>
            <person name="Lin H."/>
            <person name="Kohout C."/>
            <person name="Waligurski E."/>
            <person name="Pamer E.G."/>
        </authorList>
    </citation>
    <scope>NUCLEOTIDE SEQUENCE</scope>
    <source>
        <strain evidence="1">DFI.1.11</strain>
    </source>
</reference>
<dbReference type="PANTHER" id="PTHR45661">
    <property type="entry name" value="SURFACE ANTIGEN"/>
    <property type="match status" value="1"/>
</dbReference>
<dbReference type="RefSeq" id="WP_237972679.1">
    <property type="nucleotide sequence ID" value="NZ_JAKNDE010000032.1"/>
</dbReference>
<name>A0AAW5CKW6_9FIRM</name>
<dbReference type="InterPro" id="IPR053139">
    <property type="entry name" value="Surface_bspA-like"/>
</dbReference>
<accession>A0AAW5CKW6</accession>
<dbReference type="PANTHER" id="PTHR45661:SF3">
    <property type="entry name" value="IG-LIKE DOMAIN-CONTAINING PROTEIN"/>
    <property type="match status" value="1"/>
</dbReference>
<comment type="caution">
    <text evidence="1">The sequence shown here is derived from an EMBL/GenBank/DDBJ whole genome shotgun (WGS) entry which is preliminary data.</text>
</comment>